<evidence type="ECO:0000256" key="1">
    <source>
        <dbReference type="SAM" id="Coils"/>
    </source>
</evidence>
<name>A0A7R9GJ53_9CRUS</name>
<gene>
    <name evidence="2" type="ORF">NMOB1V02_LOCUS9980</name>
</gene>
<keyword evidence="1" id="KW-0175">Coiled coil</keyword>
<evidence type="ECO:0000313" key="3">
    <source>
        <dbReference type="Proteomes" id="UP000678499"/>
    </source>
</evidence>
<keyword evidence="3" id="KW-1185">Reference proteome</keyword>
<protein>
    <submittedName>
        <fullName evidence="2">Uncharacterized protein</fullName>
    </submittedName>
</protein>
<dbReference type="EMBL" id="OA885787">
    <property type="protein sequence ID" value="CAD7282355.1"/>
    <property type="molecule type" value="Genomic_DNA"/>
</dbReference>
<proteinExistence type="predicted"/>
<evidence type="ECO:0000313" key="2">
    <source>
        <dbReference type="EMBL" id="CAD7282355.1"/>
    </source>
</evidence>
<dbReference type="Proteomes" id="UP000678499">
    <property type="component" value="Unassembled WGS sequence"/>
</dbReference>
<dbReference type="EMBL" id="CAJPEX010003750">
    <property type="protein sequence ID" value="CAG0922507.1"/>
    <property type="molecule type" value="Genomic_DNA"/>
</dbReference>
<accession>A0A7R9GJ53</accession>
<reference evidence="2" key="1">
    <citation type="submission" date="2020-11" db="EMBL/GenBank/DDBJ databases">
        <authorList>
            <person name="Tran Van P."/>
        </authorList>
    </citation>
    <scope>NUCLEOTIDE SEQUENCE</scope>
</reference>
<organism evidence="2">
    <name type="scientific">Notodromas monacha</name>
    <dbReference type="NCBI Taxonomy" id="399045"/>
    <lineage>
        <taxon>Eukaryota</taxon>
        <taxon>Metazoa</taxon>
        <taxon>Ecdysozoa</taxon>
        <taxon>Arthropoda</taxon>
        <taxon>Crustacea</taxon>
        <taxon>Oligostraca</taxon>
        <taxon>Ostracoda</taxon>
        <taxon>Podocopa</taxon>
        <taxon>Podocopida</taxon>
        <taxon>Cypridocopina</taxon>
        <taxon>Cypridoidea</taxon>
        <taxon>Cyprididae</taxon>
        <taxon>Notodromas</taxon>
    </lineage>
</organism>
<sequence length="694" mass="79882">MKAQDLEKDDVQVNETFRYSIQAKDVPKFENVLKLKRPCIWPQQECQEKRKGSILVIRQHFLQILANQVQVGFRKWIPVLRRNTIQLLKFKRNKERKEESPTPTCVKAILQVKIKKTVALTKLVKNKKYQLKSATDAINTQVKDTVAAGKLKSSKPMALGSNSKLPDNERPPLHKAFKEVDKPMNVKCVLLGSMEAMCGKTCGLFMQIDDLQDLMSRIRIYCQTMLSRVHVIKGSKKKNWKVPDGRGIFYNALVQAIFPADSSAALNTTPMVASTRGSEANEFISFCRDITFLPLNSKNEDNNWRDSVEVHKKMVVGRYMENCGLLDDKFTKFDAWHKDVYKQRANKWGNMSEEAIGRPVIIEIPTDMFGPPKIYDVSLPKLVPIPEFASDKRETNGNWYLHHGIKDALLGMSPGLVDHHRHSNSLCLAHGLNRFMFTNAFACALCPEMQAELSKIAIPIKKDMVDETYSMDATNVDRYEETVKIAAGKDFPQCGNLPRHKIYMYDEKSEENNVHSPLEPFMRNYYPKRYKEWLIKSLNKFPSNRPDLPTTKEEIYCETRGGDDEQKKLLNMLQKRIKILEDKLDDLLGVGKNTSCSVSNKYKELVMEEYNKRMKNQASSEEESNMLASEQEELEDSMEISDKTLQVVCILLFDDDIRCKEVVQEFKKNEKRKLELSGDDVVSMKNVFRRSDSR</sequence>
<dbReference type="AlphaFoldDB" id="A0A7R9GJ53"/>
<feature type="coiled-coil region" evidence="1">
    <location>
        <begin position="563"/>
        <end position="590"/>
    </location>
</feature>